<dbReference type="InterPro" id="IPR000528">
    <property type="entry name" value="Plant_nsLTP"/>
</dbReference>
<dbReference type="GO" id="GO:0008289">
    <property type="term" value="F:lipid binding"/>
    <property type="evidence" value="ECO:0007669"/>
    <property type="project" value="UniProtKB-KW"/>
</dbReference>
<dbReference type="FunFam" id="1.10.110.10:FF:000002">
    <property type="entry name" value="Non-specific lipid-transfer protein"/>
    <property type="match status" value="1"/>
</dbReference>
<evidence type="ECO:0000313" key="8">
    <source>
        <dbReference type="Proteomes" id="UP001314170"/>
    </source>
</evidence>
<dbReference type="PROSITE" id="PS00597">
    <property type="entry name" value="PLANT_LTP"/>
    <property type="match status" value="1"/>
</dbReference>
<reference evidence="7 8" key="1">
    <citation type="submission" date="2024-01" db="EMBL/GenBank/DDBJ databases">
        <authorList>
            <person name="Waweru B."/>
        </authorList>
    </citation>
    <scope>NUCLEOTIDE SEQUENCE [LARGE SCALE GENOMIC DNA]</scope>
</reference>
<gene>
    <name evidence="7" type="ORF">DCAF_LOCUS17657</name>
</gene>
<comment type="similarity">
    <text evidence="1 4">Belongs to the plant LTP family.</text>
</comment>
<accession>A0AAV1S280</accession>
<dbReference type="CDD" id="cd01960">
    <property type="entry name" value="nsLTP1"/>
    <property type="match status" value="1"/>
</dbReference>
<evidence type="ECO:0000256" key="3">
    <source>
        <dbReference type="ARBA" id="ARBA00023157"/>
    </source>
</evidence>
<evidence type="ECO:0000259" key="6">
    <source>
        <dbReference type="SMART" id="SM00499"/>
    </source>
</evidence>
<dbReference type="PRINTS" id="PR00382">
    <property type="entry name" value="LIPIDTRNSFER"/>
</dbReference>
<evidence type="ECO:0000313" key="7">
    <source>
        <dbReference type="EMBL" id="CAK7344171.1"/>
    </source>
</evidence>
<feature type="chain" id="PRO_5043539098" description="Non-specific lipid-transfer protein" evidence="5">
    <location>
        <begin position="28"/>
        <end position="119"/>
    </location>
</feature>
<evidence type="ECO:0000256" key="5">
    <source>
        <dbReference type="SAM" id="SignalP"/>
    </source>
</evidence>
<dbReference type="EMBL" id="CAWUPB010001161">
    <property type="protein sequence ID" value="CAK7344171.1"/>
    <property type="molecule type" value="Genomic_DNA"/>
</dbReference>
<dbReference type="Proteomes" id="UP001314170">
    <property type="component" value="Unassembled WGS sequence"/>
</dbReference>
<dbReference type="Pfam" id="PF00234">
    <property type="entry name" value="Tryp_alpha_amyl"/>
    <property type="match status" value="1"/>
</dbReference>
<dbReference type="SMART" id="SM00499">
    <property type="entry name" value="AAI"/>
    <property type="match status" value="1"/>
</dbReference>
<dbReference type="InterPro" id="IPR016140">
    <property type="entry name" value="Bifunc_inhib/LTP/seed_store"/>
</dbReference>
<dbReference type="SUPFAM" id="SSF47699">
    <property type="entry name" value="Bifunctional inhibitor/lipid-transfer protein/seed storage 2S albumin"/>
    <property type="match status" value="1"/>
</dbReference>
<sequence length="119" mass="11969">MASSMAPNKLVCVLVMCMVLGAPLAHAAVSCAQVFTDLSSCISYAKGGGALTASCCNGVRALNSAAKTTPDRQQSCGCIKSLAGSVPGINYGLVAGIPAKCGVNIPYKISPSLDCKSIK</sequence>
<evidence type="ECO:0000256" key="1">
    <source>
        <dbReference type="ARBA" id="ARBA00009748"/>
    </source>
</evidence>
<evidence type="ECO:0000256" key="4">
    <source>
        <dbReference type="RuleBase" id="RU000628"/>
    </source>
</evidence>
<keyword evidence="8" id="KW-1185">Reference proteome</keyword>
<dbReference type="GO" id="GO:0006869">
    <property type="term" value="P:lipid transport"/>
    <property type="evidence" value="ECO:0007669"/>
    <property type="project" value="InterPro"/>
</dbReference>
<keyword evidence="5" id="KW-0732">Signal</keyword>
<feature type="signal peptide" evidence="5">
    <location>
        <begin position="1"/>
        <end position="27"/>
    </location>
</feature>
<name>A0AAV1S280_9ROSI</name>
<proteinExistence type="inferred from homology"/>
<evidence type="ECO:0000256" key="2">
    <source>
        <dbReference type="ARBA" id="ARBA00022448"/>
    </source>
</evidence>
<keyword evidence="3" id="KW-1015">Disulfide bond</keyword>
<comment type="function">
    <text evidence="4">Plant non-specific lipid-transfer proteins transfer phospholipids as well as galactolipids across membranes. May play a role in wax or cutin deposition in the cell walls of expanding epidermal cells and certain secretory tissues.</text>
</comment>
<comment type="caution">
    <text evidence="7">The sequence shown here is derived from an EMBL/GenBank/DDBJ whole genome shotgun (WGS) entry which is preliminary data.</text>
</comment>
<dbReference type="Gene3D" id="1.10.110.10">
    <property type="entry name" value="Plant lipid-transfer and hydrophobic proteins"/>
    <property type="match status" value="1"/>
</dbReference>
<keyword evidence="4" id="KW-0446">Lipid-binding</keyword>
<protein>
    <recommendedName>
        <fullName evidence="4">Non-specific lipid-transfer protein</fullName>
    </recommendedName>
</protein>
<dbReference type="PANTHER" id="PTHR33076">
    <property type="entry name" value="NON-SPECIFIC LIPID-TRANSFER PROTEIN 2-RELATED"/>
    <property type="match status" value="1"/>
</dbReference>
<organism evidence="7 8">
    <name type="scientific">Dovyalis caffra</name>
    <dbReference type="NCBI Taxonomy" id="77055"/>
    <lineage>
        <taxon>Eukaryota</taxon>
        <taxon>Viridiplantae</taxon>
        <taxon>Streptophyta</taxon>
        <taxon>Embryophyta</taxon>
        <taxon>Tracheophyta</taxon>
        <taxon>Spermatophyta</taxon>
        <taxon>Magnoliopsida</taxon>
        <taxon>eudicotyledons</taxon>
        <taxon>Gunneridae</taxon>
        <taxon>Pentapetalae</taxon>
        <taxon>rosids</taxon>
        <taxon>fabids</taxon>
        <taxon>Malpighiales</taxon>
        <taxon>Salicaceae</taxon>
        <taxon>Flacourtieae</taxon>
        <taxon>Dovyalis</taxon>
    </lineage>
</organism>
<feature type="domain" description="Bifunctional inhibitor/plant lipid transfer protein/seed storage helical" evidence="6">
    <location>
        <begin position="31"/>
        <end position="115"/>
    </location>
</feature>
<dbReference type="AlphaFoldDB" id="A0AAV1S280"/>
<dbReference type="InterPro" id="IPR036312">
    <property type="entry name" value="Bifun_inhib/LTP/seed_sf"/>
</dbReference>
<keyword evidence="2 4" id="KW-0813">Transport</keyword>